<dbReference type="GO" id="GO:0006310">
    <property type="term" value="P:DNA recombination"/>
    <property type="evidence" value="ECO:0007669"/>
    <property type="project" value="UniProtKB-KW"/>
</dbReference>
<comment type="similarity">
    <text evidence="1">Belongs to the helicase family.</text>
</comment>
<evidence type="ECO:0000256" key="1">
    <source>
        <dbReference type="RuleBase" id="RU363044"/>
    </source>
</evidence>
<organism evidence="6">
    <name type="scientific">Tanacetum cinerariifolium</name>
    <name type="common">Dalmatian daisy</name>
    <name type="synonym">Chrysanthemum cinerariifolium</name>
    <dbReference type="NCBI Taxonomy" id="118510"/>
    <lineage>
        <taxon>Eukaryota</taxon>
        <taxon>Viridiplantae</taxon>
        <taxon>Streptophyta</taxon>
        <taxon>Embryophyta</taxon>
        <taxon>Tracheophyta</taxon>
        <taxon>Spermatophyta</taxon>
        <taxon>Magnoliopsida</taxon>
        <taxon>eudicotyledons</taxon>
        <taxon>Gunneridae</taxon>
        <taxon>Pentapetalae</taxon>
        <taxon>asterids</taxon>
        <taxon>campanulids</taxon>
        <taxon>Asterales</taxon>
        <taxon>Asteraceae</taxon>
        <taxon>Asteroideae</taxon>
        <taxon>Anthemideae</taxon>
        <taxon>Anthemidinae</taxon>
        <taxon>Tanacetum</taxon>
    </lineage>
</organism>
<dbReference type="Pfam" id="PF14214">
    <property type="entry name" value="Helitron_like_N"/>
    <property type="match status" value="1"/>
</dbReference>
<keyword evidence="1" id="KW-0067">ATP-binding</keyword>
<dbReference type="GO" id="GO:0043139">
    <property type="term" value="F:5'-3' DNA helicase activity"/>
    <property type="evidence" value="ECO:0007669"/>
    <property type="project" value="UniProtKB-EC"/>
</dbReference>
<evidence type="ECO:0000313" key="6">
    <source>
        <dbReference type="EMBL" id="GEU37989.1"/>
    </source>
</evidence>
<dbReference type="PANTHER" id="PTHR10492:SF96">
    <property type="entry name" value="ATP-DEPENDENT DNA HELICASE"/>
    <property type="match status" value="1"/>
</dbReference>
<feature type="compositionally biased region" description="Basic and acidic residues" evidence="2">
    <location>
        <begin position="1305"/>
        <end position="1314"/>
    </location>
</feature>
<evidence type="ECO:0000259" key="5">
    <source>
        <dbReference type="Pfam" id="PF21530"/>
    </source>
</evidence>
<dbReference type="GO" id="GO:0006281">
    <property type="term" value="P:DNA repair"/>
    <property type="evidence" value="ECO:0007669"/>
    <property type="project" value="UniProtKB-KW"/>
</dbReference>
<dbReference type="PANTHER" id="PTHR10492">
    <property type="match status" value="1"/>
</dbReference>
<dbReference type="EMBL" id="BKCJ010000998">
    <property type="protein sequence ID" value="GEU37989.1"/>
    <property type="molecule type" value="Genomic_DNA"/>
</dbReference>
<dbReference type="GO" id="GO:0005524">
    <property type="term" value="F:ATP binding"/>
    <property type="evidence" value="ECO:0007669"/>
    <property type="project" value="UniProtKB-KW"/>
</dbReference>
<protein>
    <recommendedName>
        <fullName evidence="1">ATP-dependent DNA helicase</fullName>
        <ecNumber evidence="1">5.6.2.3</ecNumber>
    </recommendedName>
</protein>
<feature type="compositionally biased region" description="Low complexity" evidence="2">
    <location>
        <begin position="1284"/>
        <end position="1299"/>
    </location>
</feature>
<feature type="non-terminal residue" evidence="6">
    <location>
        <position position="1"/>
    </location>
</feature>
<dbReference type="InterPro" id="IPR027417">
    <property type="entry name" value="P-loop_NTPase"/>
</dbReference>
<dbReference type="InterPro" id="IPR012340">
    <property type="entry name" value="NA-bd_OB-fold"/>
</dbReference>
<gene>
    <name evidence="6" type="ORF">Tci_009967</name>
</gene>
<name>A0A6L2JMU5_TANCI</name>
<keyword evidence="1" id="KW-0234">DNA repair</keyword>
<dbReference type="InterPro" id="IPR049163">
    <property type="entry name" value="Pif1-like_2B_dom"/>
</dbReference>
<dbReference type="SUPFAM" id="SSF50249">
    <property type="entry name" value="Nucleic acid-binding proteins"/>
    <property type="match status" value="2"/>
</dbReference>
<dbReference type="Gene3D" id="2.40.50.140">
    <property type="entry name" value="Nucleic acid-binding proteins"/>
    <property type="match status" value="2"/>
</dbReference>
<comment type="catalytic activity">
    <reaction evidence="1">
        <text>ATP + H2O = ADP + phosphate + H(+)</text>
        <dbReference type="Rhea" id="RHEA:13065"/>
        <dbReference type="ChEBI" id="CHEBI:15377"/>
        <dbReference type="ChEBI" id="CHEBI:15378"/>
        <dbReference type="ChEBI" id="CHEBI:30616"/>
        <dbReference type="ChEBI" id="CHEBI:43474"/>
        <dbReference type="ChEBI" id="CHEBI:456216"/>
        <dbReference type="EC" id="5.6.2.3"/>
    </reaction>
</comment>
<comment type="caution">
    <text evidence="6">The sequence shown here is derived from an EMBL/GenBank/DDBJ whole genome shotgun (WGS) entry which is preliminary data.</text>
</comment>
<dbReference type="InterPro" id="IPR010285">
    <property type="entry name" value="DNA_helicase_pif1-like_DEAD"/>
</dbReference>
<feature type="domain" description="DNA helicase Pif1-like DEAD-box helicase" evidence="3">
    <location>
        <begin position="739"/>
        <end position="854"/>
    </location>
</feature>
<keyword evidence="1" id="KW-0227">DNA damage</keyword>
<dbReference type="EC" id="5.6.2.3" evidence="1"/>
<comment type="cofactor">
    <cofactor evidence="1">
        <name>Mg(2+)</name>
        <dbReference type="ChEBI" id="CHEBI:18420"/>
    </cofactor>
</comment>
<keyword evidence="1 6" id="KW-0347">Helicase</keyword>
<dbReference type="Pfam" id="PF21530">
    <property type="entry name" value="Pif1_2B_dom"/>
    <property type="match status" value="1"/>
</dbReference>
<keyword evidence="1" id="KW-0547">Nucleotide-binding</keyword>
<feature type="region of interest" description="Disordered" evidence="2">
    <location>
        <begin position="1258"/>
        <end position="1330"/>
    </location>
</feature>
<evidence type="ECO:0000256" key="2">
    <source>
        <dbReference type="SAM" id="MobiDB-lite"/>
    </source>
</evidence>
<dbReference type="GO" id="GO:0016787">
    <property type="term" value="F:hydrolase activity"/>
    <property type="evidence" value="ECO:0007669"/>
    <property type="project" value="UniProtKB-KW"/>
</dbReference>
<proteinExistence type="inferred from homology"/>
<feature type="domain" description="DNA helicase Pif1-like 2B" evidence="5">
    <location>
        <begin position="956"/>
        <end position="989"/>
    </location>
</feature>
<dbReference type="Gene3D" id="3.40.50.300">
    <property type="entry name" value="P-loop containing nucleotide triphosphate hydrolases"/>
    <property type="match status" value="1"/>
</dbReference>
<evidence type="ECO:0000259" key="3">
    <source>
        <dbReference type="Pfam" id="PF05970"/>
    </source>
</evidence>
<dbReference type="GO" id="GO:0000723">
    <property type="term" value="P:telomere maintenance"/>
    <property type="evidence" value="ECO:0007669"/>
    <property type="project" value="InterPro"/>
</dbReference>
<keyword evidence="1" id="KW-0378">Hydrolase</keyword>
<evidence type="ECO:0000259" key="4">
    <source>
        <dbReference type="Pfam" id="PF14214"/>
    </source>
</evidence>
<sequence length="1330" mass="150767">NERSSDSGVCGSLSPFVSSVSRPCKPLLSGGYRSPQSNYSVGGKVVVLDFGNSEVRLESCESFFGVNHSKGSRHSAYEFPNDSSFSGSYIRSGLMVLDFENYVTRSDPIPFEISVETTFVNVGYFVLQESVLLGVHLEHASVHLFRYLLKKMVEAQMCDEDNRMPFNSCIDWRGLDVIRNKKTKRTRSSSVGSGYHEAANDVNHGGTLCAIVFENGSNTRTDYDVIIESMGGFPQRVNKLHPSHMSLQFLLLFVYGEPDFYPQMKQRQGVDKRLSMNQYYMFQLHECLDCYALLFRGGRLFQQGDREGSQVGGRLILPRTFTRDPRYMYSHYLDVCRVLGNPQYFVTFTCNVNWPKIKRYILQFLELTFADRADIVVRVFQQKVKDFCTFLKDRQVFGSVTGLDRYISMELLDPDTDPEGYRVVSEMMVHGPCGLLHSDAVCMKEGKCGKNFLKKFIAHTFFDMDGYVRYRRRETHTRTSRRGVDLDNGYIVPYNRTDKIATKIVRQVGDPPADTNNGQPVVQILSIHLEGMQPVTFKDHQPLTLIVNDEAKTKTTLTEWLKYKKCNGDGLYLTYIDFTKEFVWYSDTKSWRRRQRRNSGLIGRLANVHPTSDELFFLRILICHQKGCKTFDAIRTVNKRLYPTFRAAYEALGLLGDDKEWHIALEEAAFSASSQQLRSLFVQILIFCDVADPMRLWKAFWQRMSNDVPRTVSNSLHIQDLYMNDPELEGSVLYAVESHDRIKKTFLWRMLINNMRSKGKIGLAVASSGIVSLLLLAVHTTHSRFKLPLDLTDESLCNIKKNTNAESLLAETSLIIWDESPMNDIRCFEALDKTLRDVLDAPEKLFGGKTIVHGENMRLRQPGLNKYENPRAANFASWLLEIGDGKTETVEENSDGDSSWITVPEELCIPDDDNGLKNLIGFIYDENTLQHPTAVDLQQKAIACPKNTTADEINKTVLEMLHGAPIMLLRNMNLQGGMCNRTQMIIKKLSSRLIEANVITGTDGDVVEVTLRDKMATEFNREEFEKMEQHVTFAISSCKANIYGGIQLSGTPMTHYYFNLEIPRLEELREQQRLTLHPPLQISKEIRSDINAKKNRNKFPFSTLLQQNPDGYRVYDENGEAYCVNHGLQKPPTYRYIFKALLIDQSATASVTFFTPNADVLIGSSSTELVKKYGVPNPREFPDEILSLNGRTHIFQVHNNPSCIQGRVDYYFDDIIDKPLQIARPSQSSEPSIEPTQIGTPVQLPQTSILAQSLTVTPLPITPETPGTPAEKPAASIGVTEGVSSDTPSIPTSSSETTTKNIKRALFETESVRESKKKKNDSQSPTAFHS</sequence>
<accession>A0A6L2JMU5</accession>
<reference evidence="6" key="1">
    <citation type="journal article" date="2019" name="Sci. Rep.">
        <title>Draft genome of Tanacetum cinerariifolium, the natural source of mosquito coil.</title>
        <authorList>
            <person name="Yamashiro T."/>
            <person name="Shiraishi A."/>
            <person name="Satake H."/>
            <person name="Nakayama K."/>
        </authorList>
    </citation>
    <scope>NUCLEOTIDE SEQUENCE</scope>
</reference>
<dbReference type="Pfam" id="PF05970">
    <property type="entry name" value="PIF1"/>
    <property type="match status" value="1"/>
</dbReference>
<dbReference type="InterPro" id="IPR025476">
    <property type="entry name" value="Helitron_helicase-like"/>
</dbReference>
<feature type="domain" description="Helitron helicase-like" evidence="4">
    <location>
        <begin position="304"/>
        <end position="402"/>
    </location>
</feature>
<keyword evidence="1" id="KW-0233">DNA recombination</keyword>